<dbReference type="GO" id="GO:0043161">
    <property type="term" value="P:proteasome-mediated ubiquitin-dependent protein catabolic process"/>
    <property type="evidence" value="ECO:0007669"/>
    <property type="project" value="TreeGrafter"/>
</dbReference>
<organism evidence="3 4">
    <name type="scientific">Branchiostoma belcheri</name>
    <name type="common">Amphioxus</name>
    <dbReference type="NCBI Taxonomy" id="7741"/>
    <lineage>
        <taxon>Eukaryota</taxon>
        <taxon>Metazoa</taxon>
        <taxon>Chordata</taxon>
        <taxon>Cephalochordata</taxon>
        <taxon>Leptocardii</taxon>
        <taxon>Amphioxiformes</taxon>
        <taxon>Branchiostomatidae</taxon>
        <taxon>Branchiostoma</taxon>
    </lineage>
</organism>
<sequence length="291" mass="32301">MTKGCDVKPENITFGGRGQEPGKFKRYGFNGGFGVAVSADNEVFVTDRDNKRVQVFSMNGTYLRLFPTVVPGESMAMFPYSVALDVEPGYLWVLGKGHYEPWKHHIEYKGHVVQYSKNGQPIKKFDVSLSPYYHVIAMDVRNNKVIMGNSGTITMFDPNGSRFLSSEVRTDYGIGGVISDKEGNILLTDGYKTVQKYNQSGIKVLEFGTYGKAKGQLDYPKGICLDSSGHIIVANTYNHRVDMFTRQGEFVRTIVDIKSPWGIAMGPCGELVVTSSETEIVTIIPRHMVGP</sequence>
<dbReference type="KEGG" id="bbel:109470159"/>
<evidence type="ECO:0000256" key="2">
    <source>
        <dbReference type="PROSITE-ProRule" id="PRU00504"/>
    </source>
</evidence>
<proteinExistence type="predicted"/>
<name>A0A6P4Z4J0_BRABE</name>
<reference evidence="4" key="1">
    <citation type="submission" date="2025-08" db="UniProtKB">
        <authorList>
            <consortium name="RefSeq"/>
        </authorList>
    </citation>
    <scope>IDENTIFICATION</scope>
    <source>
        <tissue evidence="4">Gonad</tissue>
    </source>
</reference>
<dbReference type="RefSeq" id="XP_019624501.1">
    <property type="nucleotide sequence ID" value="XM_019768942.1"/>
</dbReference>
<evidence type="ECO:0000313" key="4">
    <source>
        <dbReference type="RefSeq" id="XP_019624501.1"/>
    </source>
</evidence>
<keyword evidence="1" id="KW-0677">Repeat</keyword>
<dbReference type="OrthoDB" id="10039644at2759"/>
<dbReference type="InterPro" id="IPR011042">
    <property type="entry name" value="6-blade_b-propeller_TolB-like"/>
</dbReference>
<dbReference type="Gene3D" id="2.120.10.30">
    <property type="entry name" value="TolB, C-terminal domain"/>
    <property type="match status" value="1"/>
</dbReference>
<dbReference type="GO" id="GO:0061630">
    <property type="term" value="F:ubiquitin protein ligase activity"/>
    <property type="evidence" value="ECO:0007669"/>
    <property type="project" value="TreeGrafter"/>
</dbReference>
<feature type="repeat" description="NHL" evidence="2">
    <location>
        <begin position="34"/>
        <end position="59"/>
    </location>
</feature>
<protein>
    <submittedName>
        <fullName evidence="4">E3 ubiquitin-protein ligase TRIM71-like</fullName>
    </submittedName>
</protein>
<dbReference type="InterPro" id="IPR001258">
    <property type="entry name" value="NHL_repeat"/>
</dbReference>
<dbReference type="GeneID" id="109470159"/>
<dbReference type="GO" id="GO:0000209">
    <property type="term" value="P:protein polyubiquitination"/>
    <property type="evidence" value="ECO:0007669"/>
    <property type="project" value="TreeGrafter"/>
</dbReference>
<keyword evidence="3" id="KW-1185">Reference proteome</keyword>
<dbReference type="CDD" id="cd05819">
    <property type="entry name" value="NHL"/>
    <property type="match status" value="1"/>
</dbReference>
<dbReference type="Pfam" id="PF01436">
    <property type="entry name" value="NHL"/>
    <property type="match status" value="2"/>
</dbReference>
<accession>A0A6P4Z4J0</accession>
<evidence type="ECO:0000256" key="1">
    <source>
        <dbReference type="ARBA" id="ARBA00022737"/>
    </source>
</evidence>
<feature type="repeat" description="NHL" evidence="2">
    <location>
        <begin position="204"/>
        <end position="247"/>
    </location>
</feature>
<dbReference type="PANTHER" id="PTHR24104:SF50">
    <property type="entry name" value="SMP-30_GLUCONOLACTONASE_LRE-LIKE REGION DOMAIN-CONTAINING PROTEIN"/>
    <property type="match status" value="1"/>
</dbReference>
<dbReference type="Proteomes" id="UP000515135">
    <property type="component" value="Unplaced"/>
</dbReference>
<dbReference type="PROSITE" id="PS51125">
    <property type="entry name" value="NHL"/>
    <property type="match status" value="2"/>
</dbReference>
<dbReference type="FunFam" id="2.120.10.30:FF:000064">
    <property type="entry name" value="Uncharacterized protein"/>
    <property type="match status" value="1"/>
</dbReference>
<evidence type="ECO:0000313" key="3">
    <source>
        <dbReference type="Proteomes" id="UP000515135"/>
    </source>
</evidence>
<dbReference type="InterPro" id="IPR050952">
    <property type="entry name" value="TRIM-NHL_E3_ligases"/>
</dbReference>
<dbReference type="PANTHER" id="PTHR24104">
    <property type="entry name" value="E3 UBIQUITIN-PROTEIN LIGASE NHLRC1-RELATED"/>
    <property type="match status" value="1"/>
</dbReference>
<gene>
    <name evidence="4" type="primary">LOC109470159</name>
</gene>
<dbReference type="SUPFAM" id="SSF101898">
    <property type="entry name" value="NHL repeat"/>
    <property type="match status" value="1"/>
</dbReference>
<dbReference type="AlphaFoldDB" id="A0A6P4Z4J0"/>